<dbReference type="AlphaFoldDB" id="A0A419X453"/>
<evidence type="ECO:0000313" key="1">
    <source>
        <dbReference type="EMBL" id="RKE02390.1"/>
    </source>
</evidence>
<proteinExistence type="predicted"/>
<evidence type="ECO:0000313" key="2">
    <source>
        <dbReference type="Proteomes" id="UP000284531"/>
    </source>
</evidence>
<gene>
    <name evidence="1" type="ORF">BXY64_2479</name>
</gene>
<sequence length="61" mass="6883">MPIGVPNKIASENQTVSILVKYFVLEFPTPHVVNYNNLLTLKIKPIDTSCYATKRTTSNCR</sequence>
<protein>
    <submittedName>
        <fullName evidence="1">Uncharacterized protein</fullName>
    </submittedName>
</protein>
<reference evidence="1 2" key="1">
    <citation type="submission" date="2018-09" db="EMBL/GenBank/DDBJ databases">
        <title>Genomic Encyclopedia of Archaeal and Bacterial Type Strains, Phase II (KMG-II): from individual species to whole genera.</title>
        <authorList>
            <person name="Goeker M."/>
        </authorList>
    </citation>
    <scope>NUCLEOTIDE SEQUENCE [LARGE SCALE GENOMIC DNA]</scope>
    <source>
        <strain evidence="1 2">DSM 21950</strain>
    </source>
</reference>
<organism evidence="1 2">
    <name type="scientific">Marinifilum flexuosum</name>
    <dbReference type="NCBI Taxonomy" id="1117708"/>
    <lineage>
        <taxon>Bacteria</taxon>
        <taxon>Pseudomonadati</taxon>
        <taxon>Bacteroidota</taxon>
        <taxon>Bacteroidia</taxon>
        <taxon>Marinilabiliales</taxon>
        <taxon>Marinifilaceae</taxon>
    </lineage>
</organism>
<comment type="caution">
    <text evidence="1">The sequence shown here is derived from an EMBL/GenBank/DDBJ whole genome shotgun (WGS) entry which is preliminary data.</text>
</comment>
<name>A0A419X453_9BACT</name>
<keyword evidence="2" id="KW-1185">Reference proteome</keyword>
<dbReference type="EMBL" id="RAPQ01000009">
    <property type="protein sequence ID" value="RKE02390.1"/>
    <property type="molecule type" value="Genomic_DNA"/>
</dbReference>
<dbReference type="Proteomes" id="UP000284531">
    <property type="component" value="Unassembled WGS sequence"/>
</dbReference>
<accession>A0A419X453</accession>